<dbReference type="Pfam" id="PF00685">
    <property type="entry name" value="Sulfotransfer_1"/>
    <property type="match status" value="1"/>
</dbReference>
<dbReference type="SUPFAM" id="SSF52540">
    <property type="entry name" value="P-loop containing nucleoside triphosphate hydrolases"/>
    <property type="match status" value="1"/>
</dbReference>
<reference evidence="5" key="1">
    <citation type="submission" date="2017-02" db="UniProtKB">
        <authorList>
            <consortium name="WormBaseParasite"/>
        </authorList>
    </citation>
    <scope>IDENTIFICATION</scope>
</reference>
<organism evidence="4 5">
    <name type="scientific">Parastrongyloides trichosuri</name>
    <name type="common">Possum-specific nematode worm</name>
    <dbReference type="NCBI Taxonomy" id="131310"/>
    <lineage>
        <taxon>Eukaryota</taxon>
        <taxon>Metazoa</taxon>
        <taxon>Ecdysozoa</taxon>
        <taxon>Nematoda</taxon>
        <taxon>Chromadorea</taxon>
        <taxon>Rhabditida</taxon>
        <taxon>Tylenchina</taxon>
        <taxon>Panagrolaimomorpha</taxon>
        <taxon>Strongyloidoidea</taxon>
        <taxon>Strongyloididae</taxon>
        <taxon>Parastrongyloides</taxon>
    </lineage>
</organism>
<dbReference type="Proteomes" id="UP000038045">
    <property type="component" value="Unplaced"/>
</dbReference>
<evidence type="ECO:0000313" key="4">
    <source>
        <dbReference type="Proteomes" id="UP000038045"/>
    </source>
</evidence>
<accession>A0A0N5A6K8</accession>
<proteinExistence type="inferred from homology"/>
<dbReference type="InterPro" id="IPR000863">
    <property type="entry name" value="Sulfotransferase_dom"/>
</dbReference>
<sequence>MMMFEGGKDFYKFAFQDRIMKMFDFTTNTEDLIKEGNGPLYRKIDNKIFPSPCTKDVVESSKRMHVREDDIFVVSFPKSGNTWCRHIALQLVNNDYYNGFVDQFYESPIIECFGGDVIELLSSPRILKTHFDYEDIPKGGKYIFAIRNPKDVIVSYYHHHKNFEHYQFSNGNFNLFFDLFMKGQNEYGCYFEYLKGWLQHLKDDNVLFIKYEDMCKDLESYVKKIGNFIGGNAVDSINDEEKLKHIVDNSKIENMQKGVPQIVIETTMNPKFFRKGGSRDWKNYMSREQSDMVDKKFNEYFKDTDVGEWWKEELAWE</sequence>
<dbReference type="GO" id="GO:0008146">
    <property type="term" value="F:sulfotransferase activity"/>
    <property type="evidence" value="ECO:0007669"/>
    <property type="project" value="InterPro"/>
</dbReference>
<dbReference type="Gene3D" id="3.40.50.300">
    <property type="entry name" value="P-loop containing nucleotide triphosphate hydrolases"/>
    <property type="match status" value="1"/>
</dbReference>
<evidence type="ECO:0000259" key="3">
    <source>
        <dbReference type="Pfam" id="PF00685"/>
    </source>
</evidence>
<evidence type="ECO:0000313" key="5">
    <source>
        <dbReference type="WBParaSite" id="PTRK_0001763200.1"/>
    </source>
</evidence>
<name>A0A0N5A6K8_PARTI</name>
<dbReference type="PANTHER" id="PTHR11783">
    <property type="entry name" value="SULFOTRANSFERASE SULT"/>
    <property type="match status" value="1"/>
</dbReference>
<keyword evidence="4" id="KW-1185">Reference proteome</keyword>
<dbReference type="InterPro" id="IPR027417">
    <property type="entry name" value="P-loop_NTPase"/>
</dbReference>
<dbReference type="AlphaFoldDB" id="A0A0N5A6K8"/>
<dbReference type="STRING" id="131310.A0A0N5A6K8"/>
<evidence type="ECO:0000256" key="2">
    <source>
        <dbReference type="ARBA" id="ARBA00022679"/>
    </source>
</evidence>
<keyword evidence="2" id="KW-0808">Transferase</keyword>
<evidence type="ECO:0000256" key="1">
    <source>
        <dbReference type="ARBA" id="ARBA00005771"/>
    </source>
</evidence>
<comment type="similarity">
    <text evidence="1">Belongs to the sulfotransferase 1 family.</text>
</comment>
<protein>
    <submittedName>
        <fullName evidence="5">Sulfotransfer_1 domain-containing protein</fullName>
    </submittedName>
</protein>
<dbReference type="WBParaSite" id="PTRK_0001763200.1">
    <property type="protein sequence ID" value="PTRK_0001763200.1"/>
    <property type="gene ID" value="PTRK_0001763200"/>
</dbReference>
<feature type="domain" description="Sulfotransferase" evidence="3">
    <location>
        <begin position="69"/>
        <end position="304"/>
    </location>
</feature>